<dbReference type="InterPro" id="IPR045584">
    <property type="entry name" value="Pilin-like"/>
</dbReference>
<reference evidence="2 3" key="1">
    <citation type="submission" date="2018-02" db="EMBL/GenBank/DDBJ databases">
        <title>Solimicrobium silvestre gen. nov., sp. nov., isolated from alpine forest soil.</title>
        <authorList>
            <person name="Margesin R."/>
            <person name="Albuquerque L."/>
            <person name="Zhang D.-C."/>
            <person name="Froufe H.J.C."/>
            <person name="Severino R."/>
            <person name="Roxo I."/>
            <person name="Egas C."/>
            <person name="Da Costa M.S."/>
        </authorList>
    </citation>
    <scope>NUCLEOTIDE SEQUENCE [LARGE SCALE GENOMIC DNA]</scope>
    <source>
        <strain evidence="2 3">S20-91</strain>
    </source>
</reference>
<dbReference type="SUPFAM" id="SSF54523">
    <property type="entry name" value="Pili subunits"/>
    <property type="match status" value="1"/>
</dbReference>
<dbReference type="PANTHER" id="PTHR30093">
    <property type="entry name" value="GENERAL SECRETION PATHWAY PROTEIN G"/>
    <property type="match status" value="1"/>
</dbReference>
<dbReference type="NCBIfam" id="TIGR02532">
    <property type="entry name" value="IV_pilin_GFxxxE"/>
    <property type="match status" value="1"/>
</dbReference>
<comment type="caution">
    <text evidence="2">The sequence shown here is derived from an EMBL/GenBank/DDBJ whole genome shotgun (WGS) entry which is preliminary data.</text>
</comment>
<evidence type="ECO:0000256" key="1">
    <source>
        <dbReference type="SAM" id="Phobius"/>
    </source>
</evidence>
<evidence type="ECO:0000313" key="2">
    <source>
        <dbReference type="EMBL" id="PRC92694.1"/>
    </source>
</evidence>
<keyword evidence="3" id="KW-1185">Reference proteome</keyword>
<dbReference type="AlphaFoldDB" id="A0A2S9GY98"/>
<dbReference type="EMBL" id="PUGF01000012">
    <property type="protein sequence ID" value="PRC92694.1"/>
    <property type="molecule type" value="Genomic_DNA"/>
</dbReference>
<dbReference type="InterPro" id="IPR012902">
    <property type="entry name" value="N_methyl_site"/>
</dbReference>
<dbReference type="Proteomes" id="UP000237839">
    <property type="component" value="Unassembled WGS sequence"/>
</dbReference>
<organism evidence="2 3">
    <name type="scientific">Solimicrobium silvestre</name>
    <dbReference type="NCBI Taxonomy" id="2099400"/>
    <lineage>
        <taxon>Bacteria</taxon>
        <taxon>Pseudomonadati</taxon>
        <taxon>Pseudomonadota</taxon>
        <taxon>Betaproteobacteria</taxon>
        <taxon>Burkholderiales</taxon>
        <taxon>Oxalobacteraceae</taxon>
        <taxon>Solimicrobium</taxon>
    </lineage>
</organism>
<gene>
    <name evidence="2" type="ORF">S2091_2749</name>
</gene>
<protein>
    <submittedName>
        <fullName evidence="2">Prepilin-type N-terminal cleavage/methylation domain</fullName>
    </submittedName>
</protein>
<dbReference type="Gene3D" id="3.30.700.10">
    <property type="entry name" value="Glycoprotein, Type 4 Pilin"/>
    <property type="match status" value="1"/>
</dbReference>
<name>A0A2S9GY98_9BURK</name>
<dbReference type="PROSITE" id="PS00409">
    <property type="entry name" value="PROKAR_NTER_METHYL"/>
    <property type="match status" value="1"/>
</dbReference>
<dbReference type="Pfam" id="PF07963">
    <property type="entry name" value="N_methyl"/>
    <property type="match status" value="1"/>
</dbReference>
<accession>A0A2S9GY98</accession>
<feature type="transmembrane region" description="Helical" evidence="1">
    <location>
        <begin position="34"/>
        <end position="57"/>
    </location>
</feature>
<keyword evidence="1" id="KW-0812">Transmembrane</keyword>
<sequence>MFGLPYHHPPYRLLACNPTLSRPNDMLPQQLGRISGFTLIELLVTLAILGVLASMTAPIAQVARQRVQEQELRLALREIRQGIDAYQRATNDGRIPKPIGSNGYPKELNILVEGVSDQRDPKRNKIFFLRRVPRDPMNTNTNTPEATSWGLRSYASEATDPQEGEDVYDVYSTSTKVGLNGVPYNKW</sequence>
<proteinExistence type="predicted"/>
<keyword evidence="1" id="KW-1133">Transmembrane helix</keyword>
<evidence type="ECO:0000313" key="3">
    <source>
        <dbReference type="Proteomes" id="UP000237839"/>
    </source>
</evidence>
<keyword evidence="1" id="KW-0472">Membrane</keyword>
<dbReference type="PANTHER" id="PTHR30093:SF47">
    <property type="entry name" value="TYPE IV PILUS NON-CORE MINOR PILIN PILE"/>
    <property type="match status" value="1"/>
</dbReference>